<dbReference type="AlphaFoldDB" id="A0A150WDL4"/>
<reference evidence="17 18" key="1">
    <citation type="submission" date="2016-03" db="EMBL/GenBank/DDBJ databases">
        <authorList>
            <person name="Ploux O."/>
        </authorList>
    </citation>
    <scope>NUCLEOTIDE SEQUENCE [LARGE SCALE GENOMIC DNA]</scope>
    <source>
        <strain evidence="17 18">BER2</strain>
    </source>
</reference>
<dbReference type="GO" id="GO:0006826">
    <property type="term" value="P:iron ion transport"/>
    <property type="evidence" value="ECO:0007669"/>
    <property type="project" value="UniProtKB-KW"/>
</dbReference>
<name>A0A150WDL4_BDEBC</name>
<dbReference type="PANTHER" id="PTHR32552">
    <property type="entry name" value="FERRICHROME IRON RECEPTOR-RELATED"/>
    <property type="match status" value="1"/>
</dbReference>
<proteinExistence type="inferred from homology"/>
<evidence type="ECO:0000256" key="7">
    <source>
        <dbReference type="ARBA" id="ARBA00023065"/>
    </source>
</evidence>
<dbReference type="Proteomes" id="UP000075391">
    <property type="component" value="Unassembled WGS sequence"/>
</dbReference>
<evidence type="ECO:0000313" key="18">
    <source>
        <dbReference type="Proteomes" id="UP000075391"/>
    </source>
</evidence>
<evidence type="ECO:0000256" key="13">
    <source>
        <dbReference type="SAM" id="MobiDB-lite"/>
    </source>
</evidence>
<dbReference type="InterPro" id="IPR039426">
    <property type="entry name" value="TonB-dep_rcpt-like"/>
</dbReference>
<evidence type="ECO:0000256" key="12">
    <source>
        <dbReference type="RuleBase" id="RU003357"/>
    </source>
</evidence>
<keyword evidence="9 11" id="KW-0472">Membrane</keyword>
<keyword evidence="14" id="KW-0732">Signal</keyword>
<keyword evidence="17" id="KW-0675">Receptor</keyword>
<feature type="domain" description="TonB-dependent receptor-like beta-barrel" evidence="15">
    <location>
        <begin position="242"/>
        <end position="678"/>
    </location>
</feature>
<evidence type="ECO:0000259" key="16">
    <source>
        <dbReference type="Pfam" id="PF07715"/>
    </source>
</evidence>
<dbReference type="PROSITE" id="PS52016">
    <property type="entry name" value="TONB_DEPENDENT_REC_3"/>
    <property type="match status" value="1"/>
</dbReference>
<evidence type="ECO:0000256" key="2">
    <source>
        <dbReference type="ARBA" id="ARBA00022448"/>
    </source>
</evidence>
<gene>
    <name evidence="17" type="ORF">AZI85_08950</name>
</gene>
<dbReference type="GO" id="GO:0009279">
    <property type="term" value="C:cell outer membrane"/>
    <property type="evidence" value="ECO:0007669"/>
    <property type="project" value="UniProtKB-SubCell"/>
</dbReference>
<dbReference type="SUPFAM" id="SSF56935">
    <property type="entry name" value="Porins"/>
    <property type="match status" value="1"/>
</dbReference>
<sequence>MKRLALLLLLLPISVLAQDAETTTPSETPPAATEPTESRIEGIQVQGNKENKTYQESTESISVLKSNEVDAPVQKDSLQVINAAPNVTVNKNDDSFSIRGINNTGVTGFQKDNLSSVIIDNVFQTDLAIKAGSFELWDTEQLELYRGPQSTTQGVNSLAGSILLFHNKPSEQNEVMGRLGYGSYNHFNLAALGNTAWLEGALKGRISYNHDQDDGFIKNITTNNSKWGKKSKDALTVDLVYDLNATDFLRWNTKLFQNETGGNYVQSANPFDYEVSEDVDSDSKTNNQQTSLTYSKQINESWRNETIAAYSMAKNDETSDADGTSNPSAGVRTEEHNDRFISIENLLKYQSANVKNVLGFHAHDYYLKDYAHFNILYPLPGNVYTPIDSIQETEKYRTVFALFDSYLWKFTQNQSINLGLRYEFVKNKYGALVDATRTQNLGAGMNAVVDNYLNSVSGSYEDTDENSILLPKVAYMITQDQHTYGLTYSEGYRTGGLSINRKRVQVDKYDPEKTNNYELSYKLAESFGTLSSNVFYTDWQDQQVLVQLSSDIFDTQVVNAASSELYGAEVELTMTPAVRHQVTVGAGYVKTRFKDFVSGTKDYSNNEFPFAPNWTGKINYGYQVSAEWTLTSTLRYLGTSYGNAENTIDSPEQFYWDGTVQYALSQWNMGVDFYVRNILNSQYVIYDRTSSIGGQTVNYKQVNSPQELGVNLSWYL</sequence>
<evidence type="ECO:0000313" key="17">
    <source>
        <dbReference type="EMBL" id="KYG61076.1"/>
    </source>
</evidence>
<keyword evidence="3 11" id="KW-1134">Transmembrane beta strand</keyword>
<feature type="signal peptide" evidence="14">
    <location>
        <begin position="1"/>
        <end position="17"/>
    </location>
</feature>
<dbReference type="RefSeq" id="WP_063244454.1">
    <property type="nucleotide sequence ID" value="NZ_LUKF01000017.1"/>
</dbReference>
<feature type="chain" id="PRO_5007572763" evidence="14">
    <location>
        <begin position="18"/>
        <end position="716"/>
    </location>
</feature>
<dbReference type="Pfam" id="PF00593">
    <property type="entry name" value="TonB_dep_Rec_b-barrel"/>
    <property type="match status" value="1"/>
</dbReference>
<dbReference type="Gene3D" id="2.40.170.20">
    <property type="entry name" value="TonB-dependent receptor, beta-barrel domain"/>
    <property type="match status" value="1"/>
</dbReference>
<keyword evidence="5 11" id="KW-0812">Transmembrane</keyword>
<dbReference type="InterPro" id="IPR000531">
    <property type="entry name" value="Beta-barrel_TonB"/>
</dbReference>
<evidence type="ECO:0000256" key="14">
    <source>
        <dbReference type="SAM" id="SignalP"/>
    </source>
</evidence>
<comment type="caution">
    <text evidence="17">The sequence shown here is derived from an EMBL/GenBank/DDBJ whole genome shotgun (WGS) entry which is preliminary data.</text>
</comment>
<protein>
    <submittedName>
        <fullName evidence="17">TonB-dependent receptor</fullName>
    </submittedName>
</protein>
<dbReference type="InterPro" id="IPR012910">
    <property type="entry name" value="Plug_dom"/>
</dbReference>
<organism evidence="17 18">
    <name type="scientific">Bdellovibrio bacteriovorus</name>
    <dbReference type="NCBI Taxonomy" id="959"/>
    <lineage>
        <taxon>Bacteria</taxon>
        <taxon>Pseudomonadati</taxon>
        <taxon>Bdellovibrionota</taxon>
        <taxon>Bdellovibrionia</taxon>
        <taxon>Bdellovibrionales</taxon>
        <taxon>Pseudobdellovibrionaceae</taxon>
        <taxon>Bdellovibrio</taxon>
    </lineage>
</organism>
<keyword evidence="10 11" id="KW-0998">Cell outer membrane</keyword>
<accession>A0A150WDL4</accession>
<evidence type="ECO:0000256" key="5">
    <source>
        <dbReference type="ARBA" id="ARBA00022692"/>
    </source>
</evidence>
<dbReference type="Pfam" id="PF07715">
    <property type="entry name" value="Plug"/>
    <property type="match status" value="1"/>
</dbReference>
<evidence type="ECO:0000256" key="4">
    <source>
        <dbReference type="ARBA" id="ARBA00022496"/>
    </source>
</evidence>
<dbReference type="PANTHER" id="PTHR32552:SF81">
    <property type="entry name" value="TONB-DEPENDENT OUTER MEMBRANE RECEPTOR"/>
    <property type="match status" value="1"/>
</dbReference>
<feature type="domain" description="TonB-dependent receptor plug" evidence="16">
    <location>
        <begin position="55"/>
        <end position="160"/>
    </location>
</feature>
<evidence type="ECO:0000256" key="9">
    <source>
        <dbReference type="ARBA" id="ARBA00023136"/>
    </source>
</evidence>
<evidence type="ECO:0000256" key="11">
    <source>
        <dbReference type="PROSITE-ProRule" id="PRU01360"/>
    </source>
</evidence>
<keyword evidence="8 12" id="KW-0798">TonB box</keyword>
<dbReference type="EMBL" id="LUKF01000017">
    <property type="protein sequence ID" value="KYG61076.1"/>
    <property type="molecule type" value="Genomic_DNA"/>
</dbReference>
<keyword evidence="6" id="KW-0408">Iron</keyword>
<evidence type="ECO:0000256" key="3">
    <source>
        <dbReference type="ARBA" id="ARBA00022452"/>
    </source>
</evidence>
<evidence type="ECO:0000256" key="8">
    <source>
        <dbReference type="ARBA" id="ARBA00023077"/>
    </source>
</evidence>
<evidence type="ECO:0000256" key="10">
    <source>
        <dbReference type="ARBA" id="ARBA00023237"/>
    </source>
</evidence>
<dbReference type="OrthoDB" id="7051185at2"/>
<comment type="subcellular location">
    <subcellularLocation>
        <location evidence="1 11">Cell outer membrane</location>
        <topology evidence="1 11">Multi-pass membrane protein</topology>
    </subcellularLocation>
</comment>
<comment type="similarity">
    <text evidence="11 12">Belongs to the TonB-dependent receptor family.</text>
</comment>
<keyword evidence="4" id="KW-0410">Iron transport</keyword>
<feature type="region of interest" description="Disordered" evidence="13">
    <location>
        <begin position="313"/>
        <end position="332"/>
    </location>
</feature>
<keyword evidence="7" id="KW-0406">Ion transport</keyword>
<evidence type="ECO:0000256" key="1">
    <source>
        <dbReference type="ARBA" id="ARBA00004571"/>
    </source>
</evidence>
<dbReference type="InterPro" id="IPR036942">
    <property type="entry name" value="Beta-barrel_TonB_sf"/>
</dbReference>
<evidence type="ECO:0000259" key="15">
    <source>
        <dbReference type="Pfam" id="PF00593"/>
    </source>
</evidence>
<evidence type="ECO:0000256" key="6">
    <source>
        <dbReference type="ARBA" id="ARBA00023004"/>
    </source>
</evidence>
<keyword evidence="2 11" id="KW-0813">Transport</keyword>